<comment type="cofactor">
    <cofactor evidence="1">
        <name>Mg(2+)</name>
        <dbReference type="ChEBI" id="CHEBI:18420"/>
    </cofactor>
</comment>
<evidence type="ECO:0000256" key="1">
    <source>
        <dbReference type="ARBA" id="ARBA00001946"/>
    </source>
</evidence>
<dbReference type="GO" id="GO:0046872">
    <property type="term" value="F:metal ion binding"/>
    <property type="evidence" value="ECO:0007669"/>
    <property type="project" value="UniProtKB-KW"/>
</dbReference>
<keyword evidence="2" id="KW-0808">Transferase</keyword>
<keyword evidence="3" id="KW-0548">Nucleotidyltransferase</keyword>
<dbReference type="Proteomes" id="UP000280825">
    <property type="component" value="Unassembled WGS sequence"/>
</dbReference>
<accession>A0A432CQN0</accession>
<dbReference type="GO" id="GO:0016779">
    <property type="term" value="F:nucleotidyltransferase activity"/>
    <property type="evidence" value="ECO:0007669"/>
    <property type="project" value="UniProtKB-KW"/>
</dbReference>
<evidence type="ECO:0000256" key="7">
    <source>
        <dbReference type="ARBA" id="ARBA00022842"/>
    </source>
</evidence>
<dbReference type="SUPFAM" id="SSF81301">
    <property type="entry name" value="Nucleotidyltransferase"/>
    <property type="match status" value="1"/>
</dbReference>
<reference evidence="9 10" key="1">
    <citation type="submission" date="2018-12" db="EMBL/GenBank/DDBJ databases">
        <title>Flavobacterium sp. nov., isolated from glacier ice.</title>
        <authorList>
            <person name="Liu Q."/>
            <person name="Xin Y.-H."/>
        </authorList>
    </citation>
    <scope>NUCLEOTIDE SEQUENCE [LARGE SCALE GENOMIC DNA]</scope>
    <source>
        <strain evidence="9 10">RB1N8</strain>
    </source>
</reference>
<evidence type="ECO:0000313" key="9">
    <source>
        <dbReference type="EMBL" id="RTZ07939.1"/>
    </source>
</evidence>
<dbReference type="InterPro" id="IPR043519">
    <property type="entry name" value="NT_sf"/>
</dbReference>
<evidence type="ECO:0000256" key="3">
    <source>
        <dbReference type="ARBA" id="ARBA00022695"/>
    </source>
</evidence>
<evidence type="ECO:0000256" key="4">
    <source>
        <dbReference type="ARBA" id="ARBA00022723"/>
    </source>
</evidence>
<protein>
    <submittedName>
        <fullName evidence="9">DNA polymerase subunit beta</fullName>
    </submittedName>
</protein>
<evidence type="ECO:0000256" key="6">
    <source>
        <dbReference type="ARBA" id="ARBA00022840"/>
    </source>
</evidence>
<keyword evidence="5" id="KW-0547">Nucleotide-binding</keyword>
<sequence length="111" mass="12948">MKMKESIQMRLAEFLTLCNSHNVKNIYAFGSAVTENFNDESSDIDLLIEIDTEDPIERGENLMNIWDKLEEFFQRKVDLLTNSSIKNPILRKNIDTTKILLYDGKEQKVSF</sequence>
<keyword evidence="10" id="KW-1185">Reference proteome</keyword>
<name>A0A432CQN0_9FLAO</name>
<dbReference type="EMBL" id="RYDJ01000001">
    <property type="protein sequence ID" value="RTZ07939.1"/>
    <property type="molecule type" value="Genomic_DNA"/>
</dbReference>
<evidence type="ECO:0000259" key="8">
    <source>
        <dbReference type="Pfam" id="PF18765"/>
    </source>
</evidence>
<evidence type="ECO:0000256" key="2">
    <source>
        <dbReference type="ARBA" id="ARBA00022679"/>
    </source>
</evidence>
<proteinExistence type="predicted"/>
<dbReference type="InterPro" id="IPR052038">
    <property type="entry name" value="Type-VII_TA_antitoxin"/>
</dbReference>
<organism evidence="9 10">
    <name type="scientific">Flavobacterium bomense</name>
    <dbReference type="NCBI Taxonomy" id="2497483"/>
    <lineage>
        <taxon>Bacteria</taxon>
        <taxon>Pseudomonadati</taxon>
        <taxon>Bacteroidota</taxon>
        <taxon>Flavobacteriia</taxon>
        <taxon>Flavobacteriales</taxon>
        <taxon>Flavobacteriaceae</taxon>
        <taxon>Flavobacterium</taxon>
    </lineage>
</organism>
<evidence type="ECO:0000313" key="10">
    <source>
        <dbReference type="Proteomes" id="UP000280825"/>
    </source>
</evidence>
<keyword evidence="6" id="KW-0067">ATP-binding</keyword>
<keyword evidence="4" id="KW-0479">Metal-binding</keyword>
<dbReference type="Pfam" id="PF18765">
    <property type="entry name" value="Polbeta"/>
    <property type="match status" value="1"/>
</dbReference>
<dbReference type="CDD" id="cd05403">
    <property type="entry name" value="NT_KNTase_like"/>
    <property type="match status" value="1"/>
</dbReference>
<dbReference type="PANTHER" id="PTHR33571">
    <property type="entry name" value="SSL8005 PROTEIN"/>
    <property type="match status" value="1"/>
</dbReference>
<gene>
    <name evidence="9" type="ORF">EKL98_01060</name>
</gene>
<dbReference type="InterPro" id="IPR041633">
    <property type="entry name" value="Polbeta"/>
</dbReference>
<evidence type="ECO:0000256" key="5">
    <source>
        <dbReference type="ARBA" id="ARBA00022741"/>
    </source>
</evidence>
<comment type="caution">
    <text evidence="9">The sequence shown here is derived from an EMBL/GenBank/DDBJ whole genome shotgun (WGS) entry which is preliminary data.</text>
</comment>
<dbReference type="PANTHER" id="PTHR33571:SF12">
    <property type="entry name" value="BSL3053 PROTEIN"/>
    <property type="match status" value="1"/>
</dbReference>
<keyword evidence="7" id="KW-0460">Magnesium</keyword>
<dbReference type="GO" id="GO:0005524">
    <property type="term" value="F:ATP binding"/>
    <property type="evidence" value="ECO:0007669"/>
    <property type="project" value="UniProtKB-KW"/>
</dbReference>
<feature type="domain" description="Polymerase beta nucleotidyltransferase" evidence="8">
    <location>
        <begin position="19"/>
        <end position="106"/>
    </location>
</feature>
<dbReference type="Gene3D" id="3.30.460.10">
    <property type="entry name" value="Beta Polymerase, domain 2"/>
    <property type="match status" value="1"/>
</dbReference>
<dbReference type="AlphaFoldDB" id="A0A432CQN0"/>